<dbReference type="EC" id="2.3.2.5" evidence="3"/>
<dbReference type="PANTHER" id="PTHR12283:SF6">
    <property type="entry name" value="GLUTAMINYL-PEPTIDE CYCLOTRANSFERASE-RELATED"/>
    <property type="match status" value="1"/>
</dbReference>
<dbReference type="GO" id="GO:0005576">
    <property type="term" value="C:extracellular region"/>
    <property type="evidence" value="ECO:0007669"/>
    <property type="project" value="UniProtKB-SubCell"/>
</dbReference>
<evidence type="ECO:0000256" key="3">
    <source>
        <dbReference type="ARBA" id="ARBA00012012"/>
    </source>
</evidence>
<evidence type="ECO:0000256" key="4">
    <source>
        <dbReference type="ARBA" id="ARBA00022679"/>
    </source>
</evidence>
<dbReference type="InterPro" id="IPR040234">
    <property type="entry name" value="QC/QCL"/>
</dbReference>
<dbReference type="CDD" id="cd03880">
    <property type="entry name" value="M28_QC_like"/>
    <property type="match status" value="1"/>
</dbReference>
<gene>
    <name evidence="9" type="primary">LOC107216483</name>
</gene>
<feature type="chain" id="PRO_5045508100" description="glutaminyl-peptide cyclotransferase" evidence="6">
    <location>
        <begin position="23"/>
        <end position="349"/>
    </location>
</feature>
<comment type="similarity">
    <text evidence="2">Belongs to the glutaminyl-peptide cyclotransferase family.</text>
</comment>
<evidence type="ECO:0000313" key="8">
    <source>
        <dbReference type="Proteomes" id="UP000829291"/>
    </source>
</evidence>
<accession>A0A6J0B252</accession>
<keyword evidence="6" id="KW-0732">Signal</keyword>
<dbReference type="KEGG" id="nlo:107216483"/>
<sequence length="349" mass="40140">MTMLKFPLNVIKILLLTGYAAALNKSLLTNQKLHHAPKYFNDENLLRLADMSDVDHINEILDNICIKRVVSTRGHQRVKNYIIKSMENLGWSVETDRFLDKTPNFGKLEFENVISRLNPNASRYLALACHFDSKYTREGDFVGATDSAVPCAQMINLASVMKSYLDDIKRQDISLMFIFFDGEEAFKSWGPTDSIYGARHLAKKWQKTLYPPGNTEGMTELDRIDVLVLLDLIGAPDPTFYNYFENTEKWYGMLINAERKLAAMRRLEKYSYENPEQTYFQPYSVRANIEDDHIPFLKRGVPVLHLIPSPFPSFWHQSGDNRGNIDMAATENINKILRIFVASYLGMDV</sequence>
<evidence type="ECO:0000256" key="2">
    <source>
        <dbReference type="ARBA" id="ARBA00006014"/>
    </source>
</evidence>
<feature type="domain" description="Peptidase M28" evidence="7">
    <location>
        <begin position="112"/>
        <end position="338"/>
    </location>
</feature>
<dbReference type="Gene3D" id="3.40.630.10">
    <property type="entry name" value="Zn peptidases"/>
    <property type="match status" value="1"/>
</dbReference>
<keyword evidence="4" id="KW-0808">Transferase</keyword>
<dbReference type="GO" id="GO:0016603">
    <property type="term" value="F:glutaminyl-peptide cyclotransferase activity"/>
    <property type="evidence" value="ECO:0007669"/>
    <property type="project" value="UniProtKB-EC"/>
</dbReference>
<evidence type="ECO:0000259" key="7">
    <source>
        <dbReference type="Pfam" id="PF04389"/>
    </source>
</evidence>
<evidence type="ECO:0000256" key="1">
    <source>
        <dbReference type="ARBA" id="ARBA00000001"/>
    </source>
</evidence>
<dbReference type="OrthoDB" id="3907302at2759"/>
<dbReference type="SUPFAM" id="SSF53187">
    <property type="entry name" value="Zn-dependent exopeptidases"/>
    <property type="match status" value="1"/>
</dbReference>
<keyword evidence="8" id="KW-1185">Reference proteome</keyword>
<dbReference type="Proteomes" id="UP000829291">
    <property type="component" value="Chromosome 2"/>
</dbReference>
<organism evidence="9">
    <name type="scientific">Neodiprion lecontei</name>
    <name type="common">Redheaded pine sawfly</name>
    <dbReference type="NCBI Taxonomy" id="441921"/>
    <lineage>
        <taxon>Eukaryota</taxon>
        <taxon>Metazoa</taxon>
        <taxon>Ecdysozoa</taxon>
        <taxon>Arthropoda</taxon>
        <taxon>Hexapoda</taxon>
        <taxon>Insecta</taxon>
        <taxon>Pterygota</taxon>
        <taxon>Neoptera</taxon>
        <taxon>Endopterygota</taxon>
        <taxon>Hymenoptera</taxon>
        <taxon>Tenthredinoidea</taxon>
        <taxon>Diprionidae</taxon>
        <taxon>Diprioninae</taxon>
        <taxon>Neodiprion</taxon>
    </lineage>
</organism>
<comment type="catalytic activity">
    <reaction evidence="1">
        <text>N-terminal L-glutaminyl-[peptide] = N-terminal 5-oxo-L-prolyl-[peptide] + NH4(+)</text>
        <dbReference type="Rhea" id="RHEA:23652"/>
        <dbReference type="Rhea" id="RHEA-COMP:11736"/>
        <dbReference type="Rhea" id="RHEA-COMP:11846"/>
        <dbReference type="ChEBI" id="CHEBI:28938"/>
        <dbReference type="ChEBI" id="CHEBI:64722"/>
        <dbReference type="ChEBI" id="CHEBI:87215"/>
        <dbReference type="EC" id="2.3.2.5"/>
    </reaction>
</comment>
<evidence type="ECO:0000256" key="6">
    <source>
        <dbReference type="SAM" id="SignalP"/>
    </source>
</evidence>
<dbReference type="InParanoid" id="A0A6J0B252"/>
<dbReference type="GO" id="GO:0008270">
    <property type="term" value="F:zinc ion binding"/>
    <property type="evidence" value="ECO:0007669"/>
    <property type="project" value="TreeGrafter"/>
</dbReference>
<dbReference type="FunCoup" id="A0A6J0B252">
    <property type="interactions" value="570"/>
</dbReference>
<keyword evidence="5" id="KW-0012">Acyltransferase</keyword>
<reference evidence="9" key="1">
    <citation type="submission" date="2025-08" db="UniProtKB">
        <authorList>
            <consortium name="RefSeq"/>
        </authorList>
    </citation>
    <scope>IDENTIFICATION</scope>
    <source>
        <tissue evidence="9">Thorax and Abdomen</tissue>
    </source>
</reference>
<dbReference type="PANTHER" id="PTHR12283">
    <property type="entry name" value="GLUTAMINYL-PEPTIDE CYCLOTRANSFERASE"/>
    <property type="match status" value="1"/>
</dbReference>
<name>A0A6J0B252_NEOLC</name>
<protein>
    <recommendedName>
        <fullName evidence="3">glutaminyl-peptide cyclotransferase</fullName>
        <ecNumber evidence="3">2.3.2.5</ecNumber>
    </recommendedName>
</protein>
<dbReference type="InterPro" id="IPR007484">
    <property type="entry name" value="Peptidase_M28"/>
</dbReference>
<feature type="signal peptide" evidence="6">
    <location>
        <begin position="1"/>
        <end position="22"/>
    </location>
</feature>
<dbReference type="GeneID" id="107216483"/>
<dbReference type="InterPro" id="IPR037457">
    <property type="entry name" value="M28_QC"/>
</dbReference>
<proteinExistence type="inferred from homology"/>
<evidence type="ECO:0000256" key="5">
    <source>
        <dbReference type="ARBA" id="ARBA00023315"/>
    </source>
</evidence>
<dbReference type="RefSeq" id="XP_015509165.2">
    <property type="nucleotide sequence ID" value="XM_015653679.2"/>
</dbReference>
<dbReference type="Pfam" id="PF04389">
    <property type="entry name" value="Peptidase_M28"/>
    <property type="match status" value="1"/>
</dbReference>
<evidence type="ECO:0000313" key="9">
    <source>
        <dbReference type="RefSeq" id="XP_015509165.2"/>
    </source>
</evidence>